<name>A0ABQ3UJN5_9CHLR</name>
<feature type="domain" description="Response regulatory" evidence="3">
    <location>
        <begin position="10"/>
        <end position="133"/>
    </location>
</feature>
<evidence type="ECO:0000313" key="5">
    <source>
        <dbReference type="Proteomes" id="UP000654345"/>
    </source>
</evidence>
<dbReference type="InterPro" id="IPR001789">
    <property type="entry name" value="Sig_transdc_resp-reg_receiver"/>
</dbReference>
<feature type="transmembrane region" description="Helical" evidence="2">
    <location>
        <begin position="172"/>
        <end position="201"/>
    </location>
</feature>
<feature type="modified residue" description="4-aspartylphosphate" evidence="1">
    <location>
        <position position="59"/>
    </location>
</feature>
<dbReference type="Gene3D" id="1.10.287.70">
    <property type="match status" value="1"/>
</dbReference>
<evidence type="ECO:0000256" key="2">
    <source>
        <dbReference type="SAM" id="Phobius"/>
    </source>
</evidence>
<dbReference type="InterPro" id="IPR011006">
    <property type="entry name" value="CheY-like_superfamily"/>
</dbReference>
<keyword evidence="2" id="KW-0812">Transmembrane</keyword>
<dbReference type="Gene3D" id="3.40.50.2300">
    <property type="match status" value="1"/>
</dbReference>
<reference evidence="4 5" key="1">
    <citation type="journal article" date="2021" name="Int. J. Syst. Evol. Microbiol.">
        <title>Reticulibacter mediterranei gen. nov., sp. nov., within the new family Reticulibacteraceae fam. nov., and Ktedonospora formicarum gen. nov., sp. nov., Ktedonobacter robiniae sp. nov., Dictyobacter formicarum sp. nov. and Dictyobacter arantiisoli sp. nov., belonging to the class Ktedonobacteria.</title>
        <authorList>
            <person name="Yabe S."/>
            <person name="Zheng Y."/>
            <person name="Wang C.M."/>
            <person name="Sakai Y."/>
            <person name="Abe K."/>
            <person name="Yokota A."/>
            <person name="Donadio S."/>
            <person name="Cavaletti L."/>
            <person name="Monciardini P."/>
        </authorList>
    </citation>
    <scope>NUCLEOTIDE SEQUENCE [LARGE SCALE GENOMIC DNA]</scope>
    <source>
        <strain evidence="4 5">SOSP1-30</strain>
    </source>
</reference>
<keyword evidence="1" id="KW-0597">Phosphoprotein</keyword>
<evidence type="ECO:0000259" key="3">
    <source>
        <dbReference type="PROSITE" id="PS50110"/>
    </source>
</evidence>
<sequence length="215" mass="23392">MYASSGEQPHVLLIESDLCLRRLIAIGLQSQGIQVSEMTQISRALPLPEKRQPDLIVVDVDGGVHRNWNLLRTVQELPDLWQTPTIVLSWEQAESTPSALLAAPFAGQETPQPIYMTKPFDARVLHQAVGRILHEQEARKAAQEAQAEEILLAAYTRHSAPSLMPMLTAAGLLLVVIGLLLLQVALSAAGFLIVIVALLYWTLGGQKASPQIASA</sequence>
<dbReference type="Proteomes" id="UP000654345">
    <property type="component" value="Unassembled WGS sequence"/>
</dbReference>
<protein>
    <recommendedName>
        <fullName evidence="3">Response regulatory domain-containing protein</fullName>
    </recommendedName>
</protein>
<gene>
    <name evidence="4" type="ORF">KSB_14170</name>
</gene>
<dbReference type="RefSeq" id="WP_201369797.1">
    <property type="nucleotide sequence ID" value="NZ_BNJG01000001.1"/>
</dbReference>
<dbReference type="EMBL" id="BNJG01000001">
    <property type="protein sequence ID" value="GHO52942.1"/>
    <property type="molecule type" value="Genomic_DNA"/>
</dbReference>
<dbReference type="PROSITE" id="PS50110">
    <property type="entry name" value="RESPONSE_REGULATORY"/>
    <property type="match status" value="1"/>
</dbReference>
<keyword evidence="5" id="KW-1185">Reference proteome</keyword>
<keyword evidence="2" id="KW-1133">Transmembrane helix</keyword>
<organism evidence="4 5">
    <name type="scientific">Ktedonobacter robiniae</name>
    <dbReference type="NCBI Taxonomy" id="2778365"/>
    <lineage>
        <taxon>Bacteria</taxon>
        <taxon>Bacillati</taxon>
        <taxon>Chloroflexota</taxon>
        <taxon>Ktedonobacteria</taxon>
        <taxon>Ktedonobacterales</taxon>
        <taxon>Ktedonobacteraceae</taxon>
        <taxon>Ktedonobacter</taxon>
    </lineage>
</organism>
<keyword evidence="2" id="KW-0472">Membrane</keyword>
<evidence type="ECO:0000256" key="1">
    <source>
        <dbReference type="PROSITE-ProRule" id="PRU00169"/>
    </source>
</evidence>
<proteinExistence type="predicted"/>
<evidence type="ECO:0000313" key="4">
    <source>
        <dbReference type="EMBL" id="GHO52942.1"/>
    </source>
</evidence>
<accession>A0ABQ3UJN5</accession>
<comment type="caution">
    <text evidence="4">The sequence shown here is derived from an EMBL/GenBank/DDBJ whole genome shotgun (WGS) entry which is preliminary data.</text>
</comment>
<dbReference type="SUPFAM" id="SSF52172">
    <property type="entry name" value="CheY-like"/>
    <property type="match status" value="1"/>
</dbReference>